<evidence type="ECO:0000259" key="2">
    <source>
        <dbReference type="Pfam" id="PF26456"/>
    </source>
</evidence>
<accession>A0A345EH56</accession>
<evidence type="ECO:0000313" key="3">
    <source>
        <dbReference type="EMBL" id="AXG11528.1"/>
    </source>
</evidence>
<dbReference type="EMBL" id="CP031148">
    <property type="protein sequence ID" value="AXG11528.1"/>
    <property type="molecule type" value="Genomic_DNA"/>
</dbReference>
<dbReference type="InterPro" id="IPR058448">
    <property type="entry name" value="DUF8135"/>
</dbReference>
<feature type="domain" description="DUF8135" evidence="2">
    <location>
        <begin position="104"/>
        <end position="152"/>
    </location>
</feature>
<organism evidence="3 4">
    <name type="scientific">Haloplanus rubicundus</name>
    <dbReference type="NCBI Taxonomy" id="1547898"/>
    <lineage>
        <taxon>Archaea</taxon>
        <taxon>Methanobacteriati</taxon>
        <taxon>Methanobacteriota</taxon>
        <taxon>Stenosarchaea group</taxon>
        <taxon>Halobacteria</taxon>
        <taxon>Halobacteriales</taxon>
        <taxon>Haloferacaceae</taxon>
        <taxon>Haloplanus</taxon>
    </lineage>
</organism>
<evidence type="ECO:0000256" key="1">
    <source>
        <dbReference type="SAM" id="MobiDB-lite"/>
    </source>
</evidence>
<proteinExistence type="predicted"/>
<protein>
    <recommendedName>
        <fullName evidence="2">DUF8135 domain-containing protein</fullName>
    </recommendedName>
</protein>
<feature type="region of interest" description="Disordered" evidence="1">
    <location>
        <begin position="1"/>
        <end position="105"/>
    </location>
</feature>
<dbReference type="RefSeq" id="WP_114606583.1">
    <property type="nucleotide sequence ID" value="NZ_CP031148.1"/>
</dbReference>
<dbReference type="Pfam" id="PF26456">
    <property type="entry name" value="DUF8135"/>
    <property type="match status" value="1"/>
</dbReference>
<dbReference type="Proteomes" id="UP000252985">
    <property type="component" value="Chromosome"/>
</dbReference>
<reference evidence="3 4" key="1">
    <citation type="submission" date="2018-07" db="EMBL/GenBank/DDBJ databases">
        <title>Genome sequences of Haloplanus sp. CBA1112.</title>
        <authorList>
            <person name="Kim Y.B."/>
            <person name="Roh S.W."/>
        </authorList>
    </citation>
    <scope>NUCLEOTIDE SEQUENCE [LARGE SCALE GENOMIC DNA]</scope>
    <source>
        <strain evidence="3 4">CBA1112</strain>
    </source>
</reference>
<dbReference type="GeneID" id="37288840"/>
<dbReference type="AlphaFoldDB" id="A0A345EH56"/>
<evidence type="ECO:0000313" key="4">
    <source>
        <dbReference type="Proteomes" id="UP000252985"/>
    </source>
</evidence>
<dbReference type="KEGG" id="haq:DU484_17640"/>
<sequence>MTDESADEPTAPFESDASEATADDEAASDDAPLGELAREVRARREARESDDGADLPDDDLFEPVEVDHVDDEAVWESFAEGETGPEEGVGLGSRAEAAPESDEHVVPKRDFCQRCPHFSDPPEATCSHEGTTIVEVVDADSFRVRNCPVVEDEDDASRYG</sequence>
<gene>
    <name evidence="3" type="ORF">DU484_17640</name>
</gene>
<name>A0A345EH56_9EURY</name>
<feature type="compositionally biased region" description="Basic and acidic residues" evidence="1">
    <location>
        <begin position="36"/>
        <end position="50"/>
    </location>
</feature>
<feature type="compositionally biased region" description="Acidic residues" evidence="1">
    <location>
        <begin position="51"/>
        <end position="74"/>
    </location>
</feature>